<keyword evidence="2" id="KW-0489">Methyltransferase</keyword>
<dbReference type="Pfam" id="PF00856">
    <property type="entry name" value="SET"/>
    <property type="match status" value="1"/>
</dbReference>
<dbReference type="HOGENOM" id="CLU_017135_2_0_1"/>
<dbReference type="PANTHER" id="PTHR13271">
    <property type="entry name" value="UNCHARACTERIZED PUTATIVE METHYLTRANSFERASE"/>
    <property type="match status" value="1"/>
</dbReference>
<dbReference type="Proteomes" id="UP000008144">
    <property type="component" value="Chromosome 14"/>
</dbReference>
<dbReference type="CDD" id="cd19178">
    <property type="entry name" value="SET_SETD6"/>
    <property type="match status" value="1"/>
</dbReference>
<keyword evidence="4" id="KW-0949">S-adenosyl-L-methionine</keyword>
<dbReference type="InterPro" id="IPR046341">
    <property type="entry name" value="SET_dom_sf"/>
</dbReference>
<dbReference type="GO" id="GO:0005634">
    <property type="term" value="C:nucleus"/>
    <property type="evidence" value="ECO:0000318"/>
    <property type="project" value="GO_Central"/>
</dbReference>
<dbReference type="Gene3D" id="3.90.1410.10">
    <property type="entry name" value="set domain protein methyltransferase, domain 1"/>
    <property type="match status" value="1"/>
</dbReference>
<evidence type="ECO:0000313" key="8">
    <source>
        <dbReference type="Proteomes" id="UP000008144"/>
    </source>
</evidence>
<dbReference type="GeneTree" id="ENSGT00940000153577"/>
<dbReference type="InterPro" id="IPR036464">
    <property type="entry name" value="Rubisco_LSMT_subst-bd_sf"/>
</dbReference>
<reference evidence="7" key="2">
    <citation type="journal article" date="2008" name="Genome Biol.">
        <title>Improved genome assembly and evidence-based global gene model set for the chordate Ciona intestinalis: new insight into intron and operon populations.</title>
        <authorList>
            <person name="Satou Y."/>
            <person name="Mineta K."/>
            <person name="Ogasawara M."/>
            <person name="Sasakura Y."/>
            <person name="Shoguchi E."/>
            <person name="Ueno K."/>
            <person name="Yamada L."/>
            <person name="Matsumoto J."/>
            <person name="Wasserscheid J."/>
            <person name="Dewar K."/>
            <person name="Wiley G.B."/>
            <person name="Macmil S.L."/>
            <person name="Roe B.A."/>
            <person name="Zeller R.W."/>
            <person name="Hastings K.E."/>
            <person name="Lemaire P."/>
            <person name="Lindquist E."/>
            <person name="Endo T."/>
            <person name="Hotta K."/>
            <person name="Inaba K."/>
        </authorList>
    </citation>
    <scope>NUCLEOTIDE SEQUENCE [LARGE SCALE GENOMIC DNA]</scope>
    <source>
        <strain evidence="7">wild type</strain>
    </source>
</reference>
<dbReference type="SUPFAM" id="SSF82199">
    <property type="entry name" value="SET domain"/>
    <property type="match status" value="1"/>
</dbReference>
<dbReference type="InterPro" id="IPR050600">
    <property type="entry name" value="SETD3_SETD6_MTase"/>
</dbReference>
<evidence type="ECO:0000256" key="3">
    <source>
        <dbReference type="ARBA" id="ARBA00022679"/>
    </source>
</evidence>
<keyword evidence="5" id="KW-0539">Nucleus</keyword>
<accession>F6QD73</accession>
<dbReference type="InterPro" id="IPR011383">
    <property type="entry name" value="N-lys_methylase_SETD6"/>
</dbReference>
<keyword evidence="8" id="KW-1185">Reference proteome</keyword>
<dbReference type="PANTHER" id="PTHR13271:SF34">
    <property type="entry name" value="N-LYSINE METHYLTRANSFERASE SETD6"/>
    <property type="match status" value="1"/>
</dbReference>
<dbReference type="PROSITE" id="PS50280">
    <property type="entry name" value="SET"/>
    <property type="match status" value="1"/>
</dbReference>
<dbReference type="PIRSF" id="PIRSF011771">
    <property type="entry name" value="RMS1_SET"/>
    <property type="match status" value="1"/>
</dbReference>
<dbReference type="EMBL" id="EAAA01001217">
    <property type="status" value="NOT_ANNOTATED_CDS"/>
    <property type="molecule type" value="Genomic_DNA"/>
</dbReference>
<organism evidence="7 8">
    <name type="scientific">Ciona intestinalis</name>
    <name type="common">Transparent sea squirt</name>
    <name type="synonym">Ascidia intestinalis</name>
    <dbReference type="NCBI Taxonomy" id="7719"/>
    <lineage>
        <taxon>Eukaryota</taxon>
        <taxon>Metazoa</taxon>
        <taxon>Chordata</taxon>
        <taxon>Tunicata</taxon>
        <taxon>Ascidiacea</taxon>
        <taxon>Phlebobranchia</taxon>
        <taxon>Cionidae</taxon>
        <taxon>Ciona</taxon>
    </lineage>
</organism>
<sequence length="411" mass="47408">MTDETPPSKRKRIFADDEKQPKASACIDAFLQWLAEEKFALSKKIKISERNSCHRFGLSASEDISNGELLFSVPRDSLLWEKNCSISKRLNACDNLNGGSGWVKIILCLMYEHTKPSSRWKPYMDFLPPVSCMDQPLHWDPDIREKMLEGSGLNEMVVNDVAMMENEYKEKALPFIKSNSDIGFSEKTHTLELYKHMASVVMAYSFTEPTVDDDDERTPPIMVIKILIYQYGCIIKEQCTLMFEPDALKMVATRDITAGQEIFNTYGQLANWQLLQMYGFVEFEPHNLYDTVDIPIKDVFKLAQHDCGELEAKIKWLEQCGLGNDSKLTIGWKGVLTISEFKLIFKVLFMKKEEFMEFKDKDEDWESDSSDEESEEDEMQVVCAETNKRLNKDQKQLLANVIQSCLKKYTT</sequence>
<protein>
    <recommendedName>
        <fullName evidence="6">SET domain-containing protein</fullName>
    </recommendedName>
</protein>
<feature type="domain" description="SET" evidence="6">
    <location>
        <begin position="43"/>
        <end position="267"/>
    </location>
</feature>
<dbReference type="FunFam" id="3.90.1410.10:FF:000007">
    <property type="entry name" value="Ribosomal lysine N-methyltransferase 4"/>
    <property type="match status" value="1"/>
</dbReference>
<reference evidence="7" key="4">
    <citation type="submission" date="2025-09" db="UniProtKB">
        <authorList>
            <consortium name="Ensembl"/>
        </authorList>
    </citation>
    <scope>IDENTIFICATION</scope>
</reference>
<dbReference type="Ensembl" id="ENSCINT00000020186.3">
    <property type="protein sequence ID" value="ENSCINP00000020186.3"/>
    <property type="gene ID" value="ENSCING00000010066.3"/>
</dbReference>
<dbReference type="InterPro" id="IPR044430">
    <property type="entry name" value="SETD6_SET"/>
</dbReference>
<dbReference type="Gene3D" id="3.90.1420.10">
    <property type="entry name" value="Rubisco LSMT, substrate-binding domain"/>
    <property type="match status" value="1"/>
</dbReference>
<reference evidence="7" key="3">
    <citation type="submission" date="2025-08" db="UniProtKB">
        <authorList>
            <consortium name="Ensembl"/>
        </authorList>
    </citation>
    <scope>IDENTIFICATION</scope>
</reference>
<keyword evidence="3" id="KW-0808">Transferase</keyword>
<dbReference type="InterPro" id="IPR001214">
    <property type="entry name" value="SET_dom"/>
</dbReference>
<evidence type="ECO:0000259" key="6">
    <source>
        <dbReference type="PROSITE" id="PS50280"/>
    </source>
</evidence>
<evidence type="ECO:0000256" key="1">
    <source>
        <dbReference type="ARBA" id="ARBA00004123"/>
    </source>
</evidence>
<dbReference type="AlphaFoldDB" id="F6QD73"/>
<comment type="subcellular location">
    <subcellularLocation>
        <location evidence="1">Nucleus</location>
    </subcellularLocation>
</comment>
<dbReference type="GO" id="GO:0016279">
    <property type="term" value="F:protein-lysine N-methyltransferase activity"/>
    <property type="evidence" value="ECO:0000318"/>
    <property type="project" value="GO_Central"/>
</dbReference>
<dbReference type="OMA" id="YGQLANW"/>
<name>F6QD73_CIOIN</name>
<evidence type="ECO:0000256" key="2">
    <source>
        <dbReference type="ARBA" id="ARBA00022603"/>
    </source>
</evidence>
<reference evidence="8" key="1">
    <citation type="journal article" date="2002" name="Science">
        <title>The draft genome of Ciona intestinalis: insights into chordate and vertebrate origins.</title>
        <authorList>
            <person name="Dehal P."/>
            <person name="Satou Y."/>
            <person name="Campbell R.K."/>
            <person name="Chapman J."/>
            <person name="Degnan B."/>
            <person name="De Tomaso A."/>
            <person name="Davidson B."/>
            <person name="Di Gregorio A."/>
            <person name="Gelpke M."/>
            <person name="Goodstein D.M."/>
            <person name="Harafuji N."/>
            <person name="Hastings K.E."/>
            <person name="Ho I."/>
            <person name="Hotta K."/>
            <person name="Huang W."/>
            <person name="Kawashima T."/>
            <person name="Lemaire P."/>
            <person name="Martinez D."/>
            <person name="Meinertzhagen I.A."/>
            <person name="Necula S."/>
            <person name="Nonaka M."/>
            <person name="Putnam N."/>
            <person name="Rash S."/>
            <person name="Saiga H."/>
            <person name="Satake M."/>
            <person name="Terry A."/>
            <person name="Yamada L."/>
            <person name="Wang H.G."/>
            <person name="Awazu S."/>
            <person name="Azumi K."/>
            <person name="Boore J."/>
            <person name="Branno M."/>
            <person name="Chin-Bow S."/>
            <person name="DeSantis R."/>
            <person name="Doyle S."/>
            <person name="Francino P."/>
            <person name="Keys D.N."/>
            <person name="Haga S."/>
            <person name="Hayashi H."/>
            <person name="Hino K."/>
            <person name="Imai K.S."/>
            <person name="Inaba K."/>
            <person name="Kano S."/>
            <person name="Kobayashi K."/>
            <person name="Kobayashi M."/>
            <person name="Lee B.I."/>
            <person name="Makabe K.W."/>
            <person name="Manohar C."/>
            <person name="Matassi G."/>
            <person name="Medina M."/>
            <person name="Mochizuki Y."/>
            <person name="Mount S."/>
            <person name="Morishita T."/>
            <person name="Miura S."/>
            <person name="Nakayama A."/>
            <person name="Nishizaka S."/>
            <person name="Nomoto H."/>
            <person name="Ohta F."/>
            <person name="Oishi K."/>
            <person name="Rigoutsos I."/>
            <person name="Sano M."/>
            <person name="Sasaki A."/>
            <person name="Sasakura Y."/>
            <person name="Shoguchi E."/>
            <person name="Shin-i T."/>
            <person name="Spagnuolo A."/>
            <person name="Stainier D."/>
            <person name="Suzuki M.M."/>
            <person name="Tassy O."/>
            <person name="Takatori N."/>
            <person name="Tokuoka M."/>
            <person name="Yagi K."/>
            <person name="Yoshizaki F."/>
            <person name="Wada S."/>
            <person name="Zhang C."/>
            <person name="Hyatt P.D."/>
            <person name="Larimer F."/>
            <person name="Detter C."/>
            <person name="Doggett N."/>
            <person name="Glavina T."/>
            <person name="Hawkins T."/>
            <person name="Richardson P."/>
            <person name="Lucas S."/>
            <person name="Kohara Y."/>
            <person name="Levine M."/>
            <person name="Satoh N."/>
            <person name="Rokhsar D.S."/>
        </authorList>
    </citation>
    <scope>NUCLEOTIDE SEQUENCE [LARGE SCALE GENOMIC DNA]</scope>
</reference>
<dbReference type="InParanoid" id="F6QD73"/>
<dbReference type="GO" id="GO:0032259">
    <property type="term" value="P:methylation"/>
    <property type="evidence" value="ECO:0007669"/>
    <property type="project" value="UniProtKB-KW"/>
</dbReference>
<evidence type="ECO:0000256" key="4">
    <source>
        <dbReference type="ARBA" id="ARBA00022691"/>
    </source>
</evidence>
<dbReference type="STRING" id="7719.ENSCINP00000020186"/>
<evidence type="ECO:0000256" key="5">
    <source>
        <dbReference type="ARBA" id="ARBA00023242"/>
    </source>
</evidence>
<proteinExistence type="predicted"/>
<dbReference type="FunCoup" id="F6QD73">
    <property type="interactions" value="7"/>
</dbReference>
<evidence type="ECO:0000313" key="7">
    <source>
        <dbReference type="Ensembl" id="ENSCINP00000020186.3"/>
    </source>
</evidence>